<protein>
    <submittedName>
        <fullName evidence="4">Transcriptional regulator, TetR family</fullName>
    </submittedName>
</protein>
<gene>
    <name evidence="4" type="ORF">BN12_1600002</name>
</gene>
<dbReference type="Gene3D" id="1.10.357.10">
    <property type="entry name" value="Tetracycline Repressor, domain 2"/>
    <property type="match status" value="1"/>
</dbReference>
<dbReference type="GO" id="GO:0003700">
    <property type="term" value="F:DNA-binding transcription factor activity"/>
    <property type="evidence" value="ECO:0007669"/>
    <property type="project" value="TreeGrafter"/>
</dbReference>
<name>A0A077LW53_9MICO</name>
<dbReference type="InterPro" id="IPR009057">
    <property type="entry name" value="Homeodomain-like_sf"/>
</dbReference>
<evidence type="ECO:0000313" key="5">
    <source>
        <dbReference type="Proteomes" id="UP000035721"/>
    </source>
</evidence>
<accession>A0A077LW53</accession>
<dbReference type="InterPro" id="IPR050109">
    <property type="entry name" value="HTH-type_TetR-like_transc_reg"/>
</dbReference>
<dbReference type="PANTHER" id="PTHR30055:SF146">
    <property type="entry name" value="HTH-TYPE TRANSCRIPTIONAL DUAL REGULATOR CECR"/>
    <property type="match status" value="1"/>
</dbReference>
<dbReference type="SUPFAM" id="SSF46689">
    <property type="entry name" value="Homeodomain-like"/>
    <property type="match status" value="1"/>
</dbReference>
<evidence type="ECO:0000259" key="3">
    <source>
        <dbReference type="PROSITE" id="PS50977"/>
    </source>
</evidence>
<feature type="DNA-binding region" description="H-T-H motif" evidence="2">
    <location>
        <begin position="39"/>
        <end position="58"/>
    </location>
</feature>
<dbReference type="PANTHER" id="PTHR30055">
    <property type="entry name" value="HTH-TYPE TRANSCRIPTIONAL REGULATOR RUTR"/>
    <property type="match status" value="1"/>
</dbReference>
<dbReference type="PRINTS" id="PR00455">
    <property type="entry name" value="HTHTETR"/>
</dbReference>
<dbReference type="EMBL" id="CAJB01000069">
    <property type="protein sequence ID" value="CCH77057.1"/>
    <property type="molecule type" value="Genomic_DNA"/>
</dbReference>
<dbReference type="Pfam" id="PF00440">
    <property type="entry name" value="TetR_N"/>
    <property type="match status" value="1"/>
</dbReference>
<dbReference type="AlphaFoldDB" id="A0A077LW53"/>
<dbReference type="InterPro" id="IPR001647">
    <property type="entry name" value="HTH_TetR"/>
</dbReference>
<reference evidence="4 5" key="1">
    <citation type="journal article" date="2013" name="ISME J.">
        <title>A metabolic model for members of the genus Tetrasphaera involved in enhanced biological phosphorus removal.</title>
        <authorList>
            <person name="Kristiansen R."/>
            <person name="Nguyen H.T.T."/>
            <person name="Saunders A.M."/>
            <person name="Nielsen J.L."/>
            <person name="Wimmer R."/>
            <person name="Le V.Q."/>
            <person name="McIlroy S.J."/>
            <person name="Petrovski S."/>
            <person name="Seviour R.J."/>
            <person name="Calteau A."/>
            <person name="Nielsen K.L."/>
            <person name="Nielsen P.H."/>
        </authorList>
    </citation>
    <scope>NUCLEOTIDE SEQUENCE [LARGE SCALE GENOMIC DNA]</scope>
    <source>
        <strain evidence="4 5">T1-X7</strain>
    </source>
</reference>
<organism evidence="4 5">
    <name type="scientific">Nostocoides japonicum T1-X7</name>
    <dbReference type="NCBI Taxonomy" id="1194083"/>
    <lineage>
        <taxon>Bacteria</taxon>
        <taxon>Bacillati</taxon>
        <taxon>Actinomycetota</taxon>
        <taxon>Actinomycetes</taxon>
        <taxon>Micrococcales</taxon>
        <taxon>Intrasporangiaceae</taxon>
        <taxon>Nostocoides</taxon>
    </lineage>
</organism>
<evidence type="ECO:0000313" key="4">
    <source>
        <dbReference type="EMBL" id="CCH77057.1"/>
    </source>
</evidence>
<dbReference type="PROSITE" id="PS50977">
    <property type="entry name" value="HTH_TETR_2"/>
    <property type="match status" value="1"/>
</dbReference>
<feature type="domain" description="HTH tetR-type" evidence="3">
    <location>
        <begin position="16"/>
        <end position="76"/>
    </location>
</feature>
<dbReference type="GO" id="GO:0000976">
    <property type="term" value="F:transcription cis-regulatory region binding"/>
    <property type="evidence" value="ECO:0007669"/>
    <property type="project" value="TreeGrafter"/>
</dbReference>
<dbReference type="STRING" id="1194083.BN12_1600002"/>
<sequence>MKATEPAGTRRRMAVEDRRALVLDAAMRAFARGGYAGTSTDAVAREAGVSQPYVVRMFGTKLALFLDVFDLACTRIREVFERVIDEGPFDPEAEEDWTRLASAYGELVRDRDLLTVMMHGWAAGDVAEIAALGRTNMGRIFTTIMRTGCTPDQAEGFIAQGMLLNVMLSMRAPEHLDETPELAPLADCTFGDALSFLVAEADAG</sequence>
<proteinExistence type="predicted"/>
<evidence type="ECO:0000256" key="2">
    <source>
        <dbReference type="PROSITE-ProRule" id="PRU00335"/>
    </source>
</evidence>
<keyword evidence="1 2" id="KW-0238">DNA-binding</keyword>
<comment type="caution">
    <text evidence="4">The sequence shown here is derived from an EMBL/GenBank/DDBJ whole genome shotgun (WGS) entry which is preliminary data.</text>
</comment>
<dbReference type="RefSeq" id="WP_048553943.1">
    <property type="nucleotide sequence ID" value="NZ_HF570958.1"/>
</dbReference>
<keyword evidence="5" id="KW-1185">Reference proteome</keyword>
<dbReference type="Proteomes" id="UP000035721">
    <property type="component" value="Unassembled WGS sequence"/>
</dbReference>
<evidence type="ECO:0000256" key="1">
    <source>
        <dbReference type="ARBA" id="ARBA00023125"/>
    </source>
</evidence>